<keyword evidence="3" id="KW-1185">Reference proteome</keyword>
<name>A0A1X1RNB5_MYCFA</name>
<comment type="caution">
    <text evidence="2">The sequence shown here is derived from an EMBL/GenBank/DDBJ whole genome shotgun (WGS) entry which is preliminary data.</text>
</comment>
<gene>
    <name evidence="2" type="ORF">AWC04_00860</name>
</gene>
<feature type="transmembrane region" description="Helical" evidence="1">
    <location>
        <begin position="337"/>
        <end position="358"/>
    </location>
</feature>
<dbReference type="Proteomes" id="UP000193484">
    <property type="component" value="Unassembled WGS sequence"/>
</dbReference>
<accession>A0A1X1RNB5</accession>
<dbReference type="AlphaFoldDB" id="A0A1X1RNB5"/>
<sequence>MRADPMSGDRMSADRMSADPMSVDALIAAAAPGVRPPTVTRRDVVLVTGPWLAGASSVCEILARRLPELQVVEAGALRHGEVATLTVFVASATAPLTPSDRALLERAAAATDAVVAVVTKIDVHRRWREVLEANSAVPVGAGRVIRWVGAAAAPDLGEPRVDELVEAVGVVLADPDLPRRNRLRAWEDRLAAEAGALRRDADGVGRAAAVAALGVERTELLRSARRDRTERAVTLRTGLGAARIELGSLARNRAAALRDELAADAAAVTRRRLAGFEPAARERGHRLLAEVDDAIAARVAEIAAGVGLPVPPAPGEQADGPRCGPPGWRAGGLEGRLMLVLGAGFGLGLALTLSRLLAGLAPGLAVAGAVLAALAGAAASGWVVAGRRLLRDRAMLTGWSATLAAAVRACADQRIAAGLLAAEAWLTRELARDEDERAAATAAALADVVAGLRQHALAGARATALAERRLPDLQAALVLVRAELCRAAGAPEESAAGAAAESAAGATESTAVDEMWRTESFM</sequence>
<evidence type="ECO:0000256" key="1">
    <source>
        <dbReference type="SAM" id="Phobius"/>
    </source>
</evidence>
<keyword evidence="1" id="KW-1133">Transmembrane helix</keyword>
<keyword evidence="1" id="KW-0472">Membrane</keyword>
<evidence type="ECO:0000313" key="2">
    <source>
        <dbReference type="EMBL" id="ORV10154.1"/>
    </source>
</evidence>
<protein>
    <submittedName>
        <fullName evidence="2">Uncharacterized protein</fullName>
    </submittedName>
</protein>
<dbReference type="STRING" id="1793.AWC04_00860"/>
<dbReference type="EMBL" id="LQOJ01000004">
    <property type="protein sequence ID" value="ORV10154.1"/>
    <property type="molecule type" value="Genomic_DNA"/>
</dbReference>
<proteinExistence type="predicted"/>
<organism evidence="2 3">
    <name type="scientific">Mycolicibacterium fallax</name>
    <name type="common">Mycobacterium fallax</name>
    <dbReference type="NCBI Taxonomy" id="1793"/>
    <lineage>
        <taxon>Bacteria</taxon>
        <taxon>Bacillati</taxon>
        <taxon>Actinomycetota</taxon>
        <taxon>Actinomycetes</taxon>
        <taxon>Mycobacteriales</taxon>
        <taxon>Mycobacteriaceae</taxon>
        <taxon>Mycolicibacterium</taxon>
    </lineage>
</organism>
<keyword evidence="1" id="KW-0812">Transmembrane</keyword>
<feature type="transmembrane region" description="Helical" evidence="1">
    <location>
        <begin position="364"/>
        <end position="385"/>
    </location>
</feature>
<reference evidence="2 3" key="1">
    <citation type="submission" date="2016-01" db="EMBL/GenBank/DDBJ databases">
        <title>The new phylogeny of the genus Mycobacterium.</title>
        <authorList>
            <person name="Tarcisio F."/>
            <person name="Conor M."/>
            <person name="Antonella G."/>
            <person name="Elisabetta G."/>
            <person name="Giulia F.S."/>
            <person name="Sara T."/>
            <person name="Anna F."/>
            <person name="Clotilde B."/>
            <person name="Roberto B."/>
            <person name="Veronica D.S."/>
            <person name="Fabio R."/>
            <person name="Monica P."/>
            <person name="Olivier J."/>
            <person name="Enrico T."/>
            <person name="Nicola S."/>
        </authorList>
    </citation>
    <scope>NUCLEOTIDE SEQUENCE [LARGE SCALE GENOMIC DNA]</scope>
    <source>
        <strain evidence="2 3">DSM 44179</strain>
    </source>
</reference>
<evidence type="ECO:0000313" key="3">
    <source>
        <dbReference type="Proteomes" id="UP000193484"/>
    </source>
</evidence>